<dbReference type="PROSITE" id="PS51327">
    <property type="entry name" value="DICER_DSRBF"/>
    <property type="match status" value="1"/>
</dbReference>
<dbReference type="PROSITE" id="PS50137">
    <property type="entry name" value="DS_RBD"/>
    <property type="match status" value="1"/>
</dbReference>
<dbReference type="GO" id="GO:0005524">
    <property type="term" value="F:ATP binding"/>
    <property type="evidence" value="ECO:0007669"/>
    <property type="project" value="UniProtKB-KW"/>
</dbReference>
<dbReference type="SMART" id="SM00487">
    <property type="entry name" value="DEXDc"/>
    <property type="match status" value="1"/>
</dbReference>
<dbReference type="Gene3D" id="3.30.160.380">
    <property type="entry name" value="Dicer dimerisation domain"/>
    <property type="match status" value="1"/>
</dbReference>
<evidence type="ECO:0000256" key="6">
    <source>
        <dbReference type="ARBA" id="ARBA00022737"/>
    </source>
</evidence>
<gene>
    <name evidence="26" type="ORF">KI387_012757</name>
</gene>
<evidence type="ECO:0000256" key="9">
    <source>
        <dbReference type="ARBA" id="ARBA00022801"/>
    </source>
</evidence>
<name>A0AA38CQ60_TAXCH</name>
<dbReference type="PROSITE" id="PS50142">
    <property type="entry name" value="RNASE_3_2"/>
    <property type="match status" value="2"/>
</dbReference>
<comment type="cofactor">
    <cofactor evidence="1">
        <name>Mn(2+)</name>
        <dbReference type="ChEBI" id="CHEBI:29035"/>
    </cofactor>
</comment>
<evidence type="ECO:0000256" key="8">
    <source>
        <dbReference type="ARBA" id="ARBA00022759"/>
    </source>
</evidence>
<dbReference type="Gene3D" id="3.30.160.20">
    <property type="match status" value="1"/>
</dbReference>
<dbReference type="FunFam" id="1.10.1520.10:FF:000008">
    <property type="entry name" value="Dicer-like 104"/>
    <property type="match status" value="1"/>
</dbReference>
<evidence type="ECO:0008006" key="28">
    <source>
        <dbReference type="Google" id="ProtNLM"/>
    </source>
</evidence>
<dbReference type="FunFam" id="3.30.160.380:FF:000001">
    <property type="entry name" value="Endoribonuclease dicer-like 1"/>
    <property type="match status" value="1"/>
</dbReference>
<dbReference type="InterPro" id="IPR014720">
    <property type="entry name" value="dsRBD_dom"/>
</dbReference>
<dbReference type="PROSITE" id="PS51194">
    <property type="entry name" value="HELICASE_CTER"/>
    <property type="match status" value="1"/>
</dbReference>
<dbReference type="Proteomes" id="UP000824469">
    <property type="component" value="Unassembled WGS sequence"/>
</dbReference>
<dbReference type="Gene3D" id="3.40.50.300">
    <property type="entry name" value="P-loop containing nucleotide triphosphate hydrolases"/>
    <property type="match status" value="2"/>
</dbReference>
<dbReference type="SMART" id="SM00535">
    <property type="entry name" value="RIBOc"/>
    <property type="match status" value="2"/>
</dbReference>
<dbReference type="GO" id="GO:0006364">
    <property type="term" value="P:rRNA processing"/>
    <property type="evidence" value="ECO:0007669"/>
    <property type="project" value="InterPro"/>
</dbReference>
<comment type="subcellular location">
    <subcellularLocation>
        <location evidence="3">Nucleus</location>
    </subcellularLocation>
</comment>
<dbReference type="Pfam" id="PF00271">
    <property type="entry name" value="Helicase_C"/>
    <property type="match status" value="1"/>
</dbReference>
<evidence type="ECO:0000259" key="23">
    <source>
        <dbReference type="PROSITE" id="PS51192"/>
    </source>
</evidence>
<dbReference type="PROSITE" id="PS51192">
    <property type="entry name" value="HELICASE_ATP_BIND_1"/>
    <property type="match status" value="1"/>
</dbReference>
<evidence type="ECO:0000256" key="7">
    <source>
        <dbReference type="ARBA" id="ARBA00022741"/>
    </source>
</evidence>
<dbReference type="InterPro" id="IPR036389">
    <property type="entry name" value="RNase_III_sf"/>
</dbReference>
<feature type="compositionally biased region" description="Basic and acidic residues" evidence="19">
    <location>
        <begin position="1606"/>
        <end position="1624"/>
    </location>
</feature>
<dbReference type="GO" id="GO:0003723">
    <property type="term" value="F:RNA binding"/>
    <property type="evidence" value="ECO:0007669"/>
    <property type="project" value="UniProtKB-UniRule"/>
</dbReference>
<dbReference type="Pfam" id="PF03368">
    <property type="entry name" value="Dicer_dimer"/>
    <property type="match status" value="1"/>
</dbReference>
<dbReference type="Gene3D" id="1.10.1520.10">
    <property type="entry name" value="Ribonuclease III domain"/>
    <property type="match status" value="2"/>
</dbReference>
<evidence type="ECO:0000259" key="20">
    <source>
        <dbReference type="PROSITE" id="PS50137"/>
    </source>
</evidence>
<evidence type="ECO:0000256" key="16">
    <source>
        <dbReference type="ARBA" id="ARBA00023242"/>
    </source>
</evidence>
<comment type="caution">
    <text evidence="26">The sequence shown here is derived from an EMBL/GenBank/DDBJ whole genome shotgun (WGS) entry which is preliminary data.</text>
</comment>
<keyword evidence="5" id="KW-0479">Metal-binding</keyword>
<evidence type="ECO:0000259" key="22">
    <source>
        <dbReference type="PROSITE" id="PS50821"/>
    </source>
</evidence>
<evidence type="ECO:0000259" key="24">
    <source>
        <dbReference type="PROSITE" id="PS51194"/>
    </source>
</evidence>
<feature type="compositionally biased region" description="Basic and acidic residues" evidence="19">
    <location>
        <begin position="1632"/>
        <end position="1641"/>
    </location>
</feature>
<dbReference type="SMART" id="SM00490">
    <property type="entry name" value="HELICc"/>
    <property type="match status" value="1"/>
</dbReference>
<dbReference type="PROSITE" id="PS00517">
    <property type="entry name" value="RNASE_3_1"/>
    <property type="match status" value="1"/>
</dbReference>
<dbReference type="HAMAP" id="MF_00104">
    <property type="entry name" value="RNase_III"/>
    <property type="match status" value="1"/>
</dbReference>
<dbReference type="Pfam" id="PF00035">
    <property type="entry name" value="dsrm"/>
    <property type="match status" value="1"/>
</dbReference>
<dbReference type="SMART" id="SM00358">
    <property type="entry name" value="DSRM"/>
    <property type="match status" value="1"/>
</dbReference>
<dbReference type="Pfam" id="PF00270">
    <property type="entry name" value="DEAD"/>
    <property type="match status" value="1"/>
</dbReference>
<dbReference type="FunFam" id="1.10.1520.10:FF:000004">
    <property type="entry name" value="Endoribonuclease dicer-like 1"/>
    <property type="match status" value="1"/>
</dbReference>
<evidence type="ECO:0000256" key="19">
    <source>
        <dbReference type="SAM" id="MobiDB-lite"/>
    </source>
</evidence>
<dbReference type="InterPro" id="IPR038248">
    <property type="entry name" value="Dicer_dimer_sf"/>
</dbReference>
<evidence type="ECO:0000313" key="27">
    <source>
        <dbReference type="Proteomes" id="UP000824469"/>
    </source>
</evidence>
<sequence>MEEEKHDPLMASVKRKMFEISSVDEILSSDEDEDEDEDLDEYEDEDEDENEDEDDEEEEDEDEDVEVAQVLEGATEEEGTQPINPNAIARRYQLEVLQKALEKNILVYLETGCGKTLIAVLLIKEIGNQMRAQQGKGEKGIIIFLAPTVQLVIQQFEVIDINIDIKVAKYYGAKGVDGWTAQTWNDEMNKHEVLVMTPQILLDLLRHGFLKLEMVKLIIFDECHHTQGNHPYAKIMKEYYQTSQAKPKIFGMTASPVIRKGVSSSYDCMDQIAQLEQMLDSQVYALADRSELERFVPTPNHKTVYYSPAVFNHHALKLKLATLSEKYESLQECKGNVFQSKFKDDEEIVENLRKEIRNIHGNIEYCLENLGLFCAFKAVEEFIERCKSENNLELEVEERLGIKTTKKGFLEETLRTLKHCLPNGMEKFYSMNEENLIGVREGLLTPKVYILMRWLLSNRQVNEMRCIVFVERVIAAVVISSLMNELDCLSNISTEYLAGGTGLLETSRKKQQRTFHKFCAGKVNVLVTTNVTEEGLDVQGCSCIIRFDLPNSVRSYIQSRGRARKAESEYVVLLERNNEKQQNLLFDIIRSEESMRDTSLNRNHIPYNPKSGIDDEEKMITYNVLSTGATVNCDSSIDLIYKYCAKLPGDKYYSPRPEFIFKAFEGKENLHTCTLRLPPSAPFHEILSCPSGKLHRTKQLACLEACKKLHEVGALDDNLIPIIEAGPEEEIVNLKNKSTTGAGTTKRKELHITSKAKALSGCWGEEHSGITLQVYKLVFTSQDNVEGAYSNFILLIEATLDNDVANAEIDLHLTAGRVVRSRFMPCGRLHLDSIQIMDAKAYHEILFNGMFSKLFLRTKETNDPVIAKRNILGTEIMEGIWLSSNMYFMLPLKLEKSGLCRNEVNIDWKCIHQCADAARSFKANTKILQVGENSAKIIHLASGPLANADLLEKAVVTLHTGKIYCVTNLLCDKTAESPFPDATKYNSYSDYFEKKYGKKLDFLKQPLLQVKQSHRPHNLLTRFGEKSKGKQIASKVGPNYIELPAELCLNLGVSSSIIRSLYLIPSVLHRMNTLMLASQLREEIQDSSDCPFISATLIMQALTTMRCLESFSFERLELLGDSVLKYAVSCHLYLKYDKKHEGQLSAHRSLAVCNATLHALAMSRNLPGYIRDEPFDPSRWVAPGTHRRRIVRCCCDEKQIKESVKGIVHMEGKVVKVGKTCDKGHRWICSKTIADSVEALIGSYLVGGGLSAALKFMSWMNIPVAYEPGLVNLAVEHAFVHPDILRRINIHGLESQLGYFFLNKALLVEAITHASQEDSEGGCCYQRLEFLGDAVLDFLITKHLFEAHPDLTPGILTDLRSAAVNNESFAYVAVKHNLQQYLRHRSGVLLGQITKFVRDVQHCIGEKGHPSSLRGVKAPKVLGDIVESIAGAILVDSKFNVGQVWEIMKPLLSPIVTPETLRLHPIREVSELCQREGYHIAWKKSTQQGEQYVATVEVVLEDNTIVGKGCNRSKKSAESEAAQQILMQMKQRGIHHPRRCNVAPDTEVGGTTEQSVGEIISPRVITTTHNRELEASESSEFARKKARVIVAPVNFLTSQYPNGNEKALDAETGRTREQNPKEAVSHTNIADPWKRKLDSSEARQFPGKKARIIEASINSKTSQDPFQNRKEEDTVCNDVIGFYEKDPGSEVLTSSSISDDEHSNQVENKAASDQTVMANKVSGKSHSEAVCVNLYMQKGGPRTSLYEACNKLKWCRPEFQLLESCLPPTS</sequence>
<dbReference type="InterPro" id="IPR036085">
    <property type="entry name" value="PAZ_dom_sf"/>
</dbReference>
<feature type="domain" description="DRBM" evidence="20">
    <location>
        <begin position="1464"/>
        <end position="1531"/>
    </location>
</feature>
<keyword evidence="12" id="KW-0460">Magnesium</keyword>
<dbReference type="InterPro" id="IPR027417">
    <property type="entry name" value="P-loop_NTPase"/>
</dbReference>
<evidence type="ECO:0000256" key="10">
    <source>
        <dbReference type="ARBA" id="ARBA00022806"/>
    </source>
</evidence>
<feature type="domain" description="PAZ" evidence="22">
    <location>
        <begin position="925"/>
        <end position="1052"/>
    </location>
</feature>
<dbReference type="GO" id="GO:0046872">
    <property type="term" value="F:metal ion binding"/>
    <property type="evidence" value="ECO:0007669"/>
    <property type="project" value="UniProtKB-KW"/>
</dbReference>
<evidence type="ECO:0000256" key="4">
    <source>
        <dbReference type="ARBA" id="ARBA00022722"/>
    </source>
</evidence>
<evidence type="ECO:0000256" key="5">
    <source>
        <dbReference type="ARBA" id="ARBA00022723"/>
    </source>
</evidence>
<keyword evidence="16" id="KW-0539">Nucleus</keyword>
<evidence type="ECO:0000256" key="2">
    <source>
        <dbReference type="ARBA" id="ARBA00001946"/>
    </source>
</evidence>
<feature type="domain" description="RNase III" evidence="21">
    <location>
        <begin position="1077"/>
        <end position="1249"/>
    </location>
</feature>
<keyword evidence="4" id="KW-0540">Nuclease</keyword>
<comment type="similarity">
    <text evidence="17 18">Belongs to the helicase family. Dicer subfamily.</text>
</comment>
<dbReference type="SUPFAM" id="SSF101690">
    <property type="entry name" value="PAZ domain"/>
    <property type="match status" value="1"/>
</dbReference>
<dbReference type="PANTHER" id="PTHR14950">
    <property type="entry name" value="DICER-RELATED"/>
    <property type="match status" value="1"/>
</dbReference>
<dbReference type="InterPro" id="IPR011907">
    <property type="entry name" value="RNase_III"/>
</dbReference>
<keyword evidence="8" id="KW-0255">Endonuclease</keyword>
<evidence type="ECO:0000256" key="18">
    <source>
        <dbReference type="PROSITE-ProRule" id="PRU00657"/>
    </source>
</evidence>
<dbReference type="GO" id="GO:0010267">
    <property type="term" value="P:ta-siRNA processing"/>
    <property type="evidence" value="ECO:0007669"/>
    <property type="project" value="UniProtKB-ARBA"/>
</dbReference>
<feature type="region of interest" description="Disordered" evidence="19">
    <location>
        <begin position="22"/>
        <end position="66"/>
    </location>
</feature>
<dbReference type="CDD" id="cd00593">
    <property type="entry name" value="RIBOc"/>
    <property type="match status" value="2"/>
</dbReference>
<keyword evidence="15" id="KW-0464">Manganese</keyword>
<dbReference type="PROSITE" id="PS50821">
    <property type="entry name" value="PAZ"/>
    <property type="match status" value="1"/>
</dbReference>
<evidence type="ECO:0000256" key="12">
    <source>
        <dbReference type="ARBA" id="ARBA00022842"/>
    </source>
</evidence>
<dbReference type="FunFam" id="3.40.50.300:FF:000705">
    <property type="entry name" value="Endoribonuclease dicer-like protein"/>
    <property type="match status" value="1"/>
</dbReference>
<dbReference type="Gene3D" id="2.170.260.10">
    <property type="entry name" value="paz domain"/>
    <property type="match status" value="1"/>
</dbReference>
<evidence type="ECO:0000259" key="21">
    <source>
        <dbReference type="PROSITE" id="PS50142"/>
    </source>
</evidence>
<evidence type="ECO:0000256" key="11">
    <source>
        <dbReference type="ARBA" id="ARBA00022840"/>
    </source>
</evidence>
<dbReference type="SMART" id="SM00949">
    <property type="entry name" value="PAZ"/>
    <property type="match status" value="1"/>
</dbReference>
<dbReference type="SUPFAM" id="SSF52540">
    <property type="entry name" value="P-loop containing nucleoside triphosphate hydrolases"/>
    <property type="match status" value="2"/>
</dbReference>
<feature type="domain" description="Dicer dsRNA-binding fold" evidence="25">
    <location>
        <begin position="636"/>
        <end position="729"/>
    </location>
</feature>
<dbReference type="GO" id="GO:0004386">
    <property type="term" value="F:helicase activity"/>
    <property type="evidence" value="ECO:0007669"/>
    <property type="project" value="UniProtKB-KW"/>
</dbReference>
<keyword evidence="6" id="KW-0677">Repeat</keyword>
<dbReference type="GO" id="GO:0004525">
    <property type="term" value="F:ribonuclease III activity"/>
    <property type="evidence" value="ECO:0007669"/>
    <property type="project" value="InterPro"/>
</dbReference>
<evidence type="ECO:0000313" key="26">
    <source>
        <dbReference type="EMBL" id="KAH9301174.1"/>
    </source>
</evidence>
<keyword evidence="13 18" id="KW-0694">RNA-binding</keyword>
<evidence type="ECO:0000256" key="14">
    <source>
        <dbReference type="ARBA" id="ARBA00023158"/>
    </source>
</evidence>
<accession>A0AA38CQ60</accession>
<dbReference type="InterPro" id="IPR011545">
    <property type="entry name" value="DEAD/DEAH_box_helicase_dom"/>
</dbReference>
<reference evidence="26 27" key="1">
    <citation type="journal article" date="2021" name="Nat. Plants">
        <title>The Taxus genome provides insights into paclitaxel biosynthesis.</title>
        <authorList>
            <person name="Xiong X."/>
            <person name="Gou J."/>
            <person name="Liao Q."/>
            <person name="Li Y."/>
            <person name="Zhou Q."/>
            <person name="Bi G."/>
            <person name="Li C."/>
            <person name="Du R."/>
            <person name="Wang X."/>
            <person name="Sun T."/>
            <person name="Guo L."/>
            <person name="Liang H."/>
            <person name="Lu P."/>
            <person name="Wu Y."/>
            <person name="Zhang Z."/>
            <person name="Ro D.K."/>
            <person name="Shang Y."/>
            <person name="Huang S."/>
            <person name="Yan J."/>
        </authorList>
    </citation>
    <scope>NUCLEOTIDE SEQUENCE [LARGE SCALE GENOMIC DNA]</scope>
    <source>
        <strain evidence="26">Ta-2019</strain>
    </source>
</reference>
<dbReference type="EMBL" id="JAHRHJ020000009">
    <property type="protein sequence ID" value="KAH9301174.1"/>
    <property type="molecule type" value="Genomic_DNA"/>
</dbReference>
<dbReference type="InterPro" id="IPR003100">
    <property type="entry name" value="PAZ_dom"/>
</dbReference>
<dbReference type="SUPFAM" id="SSF54768">
    <property type="entry name" value="dsRNA-binding domain-like"/>
    <property type="match status" value="1"/>
</dbReference>
<feature type="region of interest" description="Disordered" evidence="19">
    <location>
        <begin position="1601"/>
        <end position="1649"/>
    </location>
</feature>
<dbReference type="InterPro" id="IPR005034">
    <property type="entry name" value="Dicer_dimerisation"/>
</dbReference>
<feature type="non-terminal residue" evidence="26">
    <location>
        <position position="1770"/>
    </location>
</feature>
<organism evidence="26 27">
    <name type="scientific">Taxus chinensis</name>
    <name type="common">Chinese yew</name>
    <name type="synonym">Taxus wallichiana var. chinensis</name>
    <dbReference type="NCBI Taxonomy" id="29808"/>
    <lineage>
        <taxon>Eukaryota</taxon>
        <taxon>Viridiplantae</taxon>
        <taxon>Streptophyta</taxon>
        <taxon>Embryophyta</taxon>
        <taxon>Tracheophyta</taxon>
        <taxon>Spermatophyta</taxon>
        <taxon>Pinopsida</taxon>
        <taxon>Pinidae</taxon>
        <taxon>Conifers II</taxon>
        <taxon>Cupressales</taxon>
        <taxon>Taxaceae</taxon>
        <taxon>Taxus</taxon>
    </lineage>
</organism>
<dbReference type="Pfam" id="PF02170">
    <property type="entry name" value="PAZ"/>
    <property type="match status" value="1"/>
</dbReference>
<dbReference type="Pfam" id="PF00636">
    <property type="entry name" value="Ribonuclease_3"/>
    <property type="match status" value="2"/>
</dbReference>
<dbReference type="SUPFAM" id="SSF69065">
    <property type="entry name" value="RNase III domain-like"/>
    <property type="match status" value="2"/>
</dbReference>
<feature type="compositionally biased region" description="Acidic residues" evidence="19">
    <location>
        <begin position="27"/>
        <end position="66"/>
    </location>
</feature>
<comment type="cofactor">
    <cofactor evidence="2">
        <name>Mg(2+)</name>
        <dbReference type="ChEBI" id="CHEBI:18420"/>
    </cofactor>
</comment>
<feature type="domain" description="RNase III" evidence="21">
    <location>
        <begin position="1290"/>
        <end position="1438"/>
    </location>
</feature>
<dbReference type="PANTHER" id="PTHR14950:SF46">
    <property type="entry name" value="ENDORIBONUCLEASE DICER HOMOLOG 3"/>
    <property type="match status" value="1"/>
</dbReference>
<evidence type="ECO:0000256" key="15">
    <source>
        <dbReference type="ARBA" id="ARBA00023211"/>
    </source>
</evidence>
<proteinExistence type="inferred from homology"/>
<keyword evidence="9" id="KW-0378">Hydrolase</keyword>
<dbReference type="InterPro" id="IPR000999">
    <property type="entry name" value="RNase_III_dom"/>
</dbReference>
<dbReference type="OMA" id="CCVNLIR"/>
<dbReference type="GO" id="GO:0005737">
    <property type="term" value="C:cytoplasm"/>
    <property type="evidence" value="ECO:0007669"/>
    <property type="project" value="TreeGrafter"/>
</dbReference>
<dbReference type="GO" id="GO:0005634">
    <property type="term" value="C:nucleus"/>
    <property type="evidence" value="ECO:0007669"/>
    <property type="project" value="UniProtKB-SubCell"/>
</dbReference>
<evidence type="ECO:0000256" key="1">
    <source>
        <dbReference type="ARBA" id="ARBA00001936"/>
    </source>
</evidence>
<evidence type="ECO:0000259" key="25">
    <source>
        <dbReference type="PROSITE" id="PS51327"/>
    </source>
</evidence>
<keyword evidence="7" id="KW-0547">Nucleotide-binding</keyword>
<keyword evidence="27" id="KW-1185">Reference proteome</keyword>
<feature type="domain" description="Helicase C-terminal" evidence="24">
    <location>
        <begin position="447"/>
        <end position="613"/>
    </location>
</feature>
<keyword evidence="14" id="KW-0943">RNA-mediated gene silencing</keyword>
<keyword evidence="11" id="KW-0067">ATP-binding</keyword>
<keyword evidence="10" id="KW-0347">Helicase</keyword>
<dbReference type="CDD" id="cd18034">
    <property type="entry name" value="DEXHc_dicer"/>
    <property type="match status" value="1"/>
</dbReference>
<evidence type="ECO:0000256" key="3">
    <source>
        <dbReference type="ARBA" id="ARBA00004123"/>
    </source>
</evidence>
<feature type="domain" description="Helicase ATP-binding" evidence="23">
    <location>
        <begin position="96"/>
        <end position="256"/>
    </location>
</feature>
<dbReference type="InterPro" id="IPR001650">
    <property type="entry name" value="Helicase_C-like"/>
</dbReference>
<protein>
    <recommendedName>
        <fullName evidence="28">Dicer-like 3</fullName>
    </recommendedName>
</protein>
<evidence type="ECO:0000256" key="17">
    <source>
        <dbReference type="ARBA" id="ARBA00035116"/>
    </source>
</evidence>
<evidence type="ECO:0000256" key="13">
    <source>
        <dbReference type="ARBA" id="ARBA00022884"/>
    </source>
</evidence>
<dbReference type="InterPro" id="IPR014001">
    <property type="entry name" value="Helicase_ATP-bd"/>
</dbReference>